<protein>
    <submittedName>
        <fullName evidence="7">NAD(P)/FAD-dependent oxidoreductase</fullName>
    </submittedName>
</protein>
<evidence type="ECO:0000256" key="3">
    <source>
        <dbReference type="ARBA" id="ARBA00022827"/>
    </source>
</evidence>
<keyword evidence="3" id="KW-0274">FAD</keyword>
<reference evidence="7 8" key="1">
    <citation type="submission" date="2018-06" db="EMBL/GenBank/DDBJ databases">
        <title>Actinomadura craniellae sp. nov. isolated from marine sponge Craniella sp.</title>
        <authorList>
            <person name="Li L."/>
            <person name="Xu Q.H."/>
            <person name="Lin H.W."/>
            <person name="Lu Y.H."/>
        </authorList>
    </citation>
    <scope>NUCLEOTIDE SEQUENCE [LARGE SCALE GENOMIC DNA]</scope>
    <source>
        <strain evidence="7 8">LHW63021</strain>
    </source>
</reference>
<dbReference type="InterPro" id="IPR023753">
    <property type="entry name" value="FAD/NAD-binding_dom"/>
</dbReference>
<dbReference type="SUPFAM" id="SSF55424">
    <property type="entry name" value="FAD/NAD-linked reductases, dimerisation (C-terminal) domain"/>
    <property type="match status" value="1"/>
</dbReference>
<sequence>MNRVIVVGGGLAGLRAVEALRAQGYEGSLTLLSAERHRAYDRPPLSKAVLMGERDDTTVDADWDALNADLLFGERATGLRLSAGGGGTVESTAGDLPFDGLVIASGATPIRLPGDGPQHVVRTIEDSRTLRDRLVEGTRVAIVGAGWIGAEVATTAAKKGCRVTVVEAADTPLAIALGPEIGAHTAPWYAEAGVELRYGVKVASVDVGGLTLADGGRIDADEVVVGIGVRPEVGWLAGSGLDVERGVVTDASLRASVAGQTRPDVVAVGDCAAWWSDRYGRRLLVEHWDTALNAPETAVSALLGGEAVYDAVPYFWSEQFGRMVQYVGYHPAAQRFFYRGDPRDARWAGCWLADDRLVALISVGRPRDLVQARKIIADGVAVDAEALADPDVPLREAVRG</sequence>
<evidence type="ECO:0000313" key="8">
    <source>
        <dbReference type="Proteomes" id="UP000251891"/>
    </source>
</evidence>
<evidence type="ECO:0000256" key="1">
    <source>
        <dbReference type="ARBA" id="ARBA00001974"/>
    </source>
</evidence>
<feature type="domain" description="Reductase C-terminal" evidence="6">
    <location>
        <begin position="314"/>
        <end position="397"/>
    </location>
</feature>
<evidence type="ECO:0000259" key="5">
    <source>
        <dbReference type="Pfam" id="PF07992"/>
    </source>
</evidence>
<dbReference type="GO" id="GO:0005737">
    <property type="term" value="C:cytoplasm"/>
    <property type="evidence" value="ECO:0007669"/>
    <property type="project" value="TreeGrafter"/>
</dbReference>
<dbReference type="AlphaFoldDB" id="A0A365H1X4"/>
<dbReference type="Gene3D" id="3.50.50.60">
    <property type="entry name" value="FAD/NAD(P)-binding domain"/>
    <property type="match status" value="2"/>
</dbReference>
<comment type="cofactor">
    <cofactor evidence="1">
        <name>FAD</name>
        <dbReference type="ChEBI" id="CHEBI:57692"/>
    </cofactor>
</comment>
<evidence type="ECO:0000313" key="7">
    <source>
        <dbReference type="EMBL" id="RAY13087.1"/>
    </source>
</evidence>
<dbReference type="InterPro" id="IPR036188">
    <property type="entry name" value="FAD/NAD-bd_sf"/>
</dbReference>
<dbReference type="InterPro" id="IPR028202">
    <property type="entry name" value="Reductase_C"/>
</dbReference>
<dbReference type="PANTHER" id="PTHR43557:SF2">
    <property type="entry name" value="RIESKE DOMAIN-CONTAINING PROTEIN-RELATED"/>
    <property type="match status" value="1"/>
</dbReference>
<dbReference type="SUPFAM" id="SSF51905">
    <property type="entry name" value="FAD/NAD(P)-binding domain"/>
    <property type="match status" value="2"/>
</dbReference>
<dbReference type="EMBL" id="QLYX01000010">
    <property type="protein sequence ID" value="RAY13087.1"/>
    <property type="molecule type" value="Genomic_DNA"/>
</dbReference>
<dbReference type="PANTHER" id="PTHR43557">
    <property type="entry name" value="APOPTOSIS-INDUCING FACTOR 1"/>
    <property type="match status" value="1"/>
</dbReference>
<keyword evidence="2" id="KW-0285">Flavoprotein</keyword>
<dbReference type="InterPro" id="IPR016156">
    <property type="entry name" value="FAD/NAD-linked_Rdtase_dimer_sf"/>
</dbReference>
<organism evidence="7 8">
    <name type="scientific">Actinomadura craniellae</name>
    <dbReference type="NCBI Taxonomy" id="2231787"/>
    <lineage>
        <taxon>Bacteria</taxon>
        <taxon>Bacillati</taxon>
        <taxon>Actinomycetota</taxon>
        <taxon>Actinomycetes</taxon>
        <taxon>Streptosporangiales</taxon>
        <taxon>Thermomonosporaceae</taxon>
        <taxon>Actinomadura</taxon>
    </lineage>
</organism>
<gene>
    <name evidence="7" type="ORF">DPM19_21575</name>
</gene>
<evidence type="ECO:0000256" key="2">
    <source>
        <dbReference type="ARBA" id="ARBA00022630"/>
    </source>
</evidence>
<dbReference type="PRINTS" id="PR00368">
    <property type="entry name" value="FADPNR"/>
</dbReference>
<evidence type="ECO:0000256" key="4">
    <source>
        <dbReference type="ARBA" id="ARBA00023002"/>
    </source>
</evidence>
<proteinExistence type="predicted"/>
<dbReference type="InterPro" id="IPR050446">
    <property type="entry name" value="FAD-oxidoreductase/Apoptosis"/>
</dbReference>
<comment type="caution">
    <text evidence="7">The sequence shown here is derived from an EMBL/GenBank/DDBJ whole genome shotgun (WGS) entry which is preliminary data.</text>
</comment>
<dbReference type="GO" id="GO:0016651">
    <property type="term" value="F:oxidoreductase activity, acting on NAD(P)H"/>
    <property type="evidence" value="ECO:0007669"/>
    <property type="project" value="TreeGrafter"/>
</dbReference>
<keyword evidence="8" id="KW-1185">Reference proteome</keyword>
<dbReference type="PRINTS" id="PR00469">
    <property type="entry name" value="PNDRDTASEII"/>
</dbReference>
<dbReference type="Pfam" id="PF07992">
    <property type="entry name" value="Pyr_redox_2"/>
    <property type="match status" value="1"/>
</dbReference>
<keyword evidence="4" id="KW-0560">Oxidoreductase</keyword>
<dbReference type="Pfam" id="PF14759">
    <property type="entry name" value="Reductase_C"/>
    <property type="match status" value="1"/>
</dbReference>
<dbReference type="OrthoDB" id="1145at2"/>
<dbReference type="Gene3D" id="3.30.390.30">
    <property type="match status" value="1"/>
</dbReference>
<evidence type="ECO:0000259" key="6">
    <source>
        <dbReference type="Pfam" id="PF14759"/>
    </source>
</evidence>
<accession>A0A365H1X4</accession>
<dbReference type="Proteomes" id="UP000251891">
    <property type="component" value="Unassembled WGS sequence"/>
</dbReference>
<dbReference type="RefSeq" id="WP_111869781.1">
    <property type="nucleotide sequence ID" value="NZ_QLYX01000010.1"/>
</dbReference>
<feature type="domain" description="FAD/NAD(P)-binding" evidence="5">
    <location>
        <begin position="3"/>
        <end position="291"/>
    </location>
</feature>
<name>A0A365H1X4_9ACTN</name>